<evidence type="ECO:0000313" key="2">
    <source>
        <dbReference type="EMBL" id="KAJ1154956.1"/>
    </source>
</evidence>
<dbReference type="EMBL" id="JANPWB010000009">
    <property type="protein sequence ID" value="KAJ1154956.1"/>
    <property type="molecule type" value="Genomic_DNA"/>
</dbReference>
<name>A0AAV7RQ66_PLEWA</name>
<dbReference type="AlphaFoldDB" id="A0AAV7RQ66"/>
<reference evidence="2" key="1">
    <citation type="journal article" date="2022" name="bioRxiv">
        <title>Sequencing and chromosome-scale assembly of the giantPleurodeles waltlgenome.</title>
        <authorList>
            <person name="Brown T."/>
            <person name="Elewa A."/>
            <person name="Iarovenko S."/>
            <person name="Subramanian E."/>
            <person name="Araus A.J."/>
            <person name="Petzold A."/>
            <person name="Susuki M."/>
            <person name="Suzuki K.-i.T."/>
            <person name="Hayashi T."/>
            <person name="Toyoda A."/>
            <person name="Oliveira C."/>
            <person name="Osipova E."/>
            <person name="Leigh N.D."/>
            <person name="Simon A."/>
            <person name="Yun M.H."/>
        </authorList>
    </citation>
    <scope>NUCLEOTIDE SEQUENCE</scope>
    <source>
        <strain evidence="2">20211129_DDA</strain>
        <tissue evidence="2">Liver</tissue>
    </source>
</reference>
<feature type="compositionally biased region" description="Low complexity" evidence="1">
    <location>
        <begin position="97"/>
        <end position="109"/>
    </location>
</feature>
<comment type="caution">
    <text evidence="2">The sequence shown here is derived from an EMBL/GenBank/DDBJ whole genome shotgun (WGS) entry which is preliminary data.</text>
</comment>
<protein>
    <submittedName>
        <fullName evidence="2">Uncharacterized protein</fullName>
    </submittedName>
</protein>
<organism evidence="2 3">
    <name type="scientific">Pleurodeles waltl</name>
    <name type="common">Iberian ribbed newt</name>
    <dbReference type="NCBI Taxonomy" id="8319"/>
    <lineage>
        <taxon>Eukaryota</taxon>
        <taxon>Metazoa</taxon>
        <taxon>Chordata</taxon>
        <taxon>Craniata</taxon>
        <taxon>Vertebrata</taxon>
        <taxon>Euteleostomi</taxon>
        <taxon>Amphibia</taxon>
        <taxon>Batrachia</taxon>
        <taxon>Caudata</taxon>
        <taxon>Salamandroidea</taxon>
        <taxon>Salamandridae</taxon>
        <taxon>Pleurodelinae</taxon>
        <taxon>Pleurodeles</taxon>
    </lineage>
</organism>
<evidence type="ECO:0000256" key="1">
    <source>
        <dbReference type="SAM" id="MobiDB-lite"/>
    </source>
</evidence>
<feature type="compositionally biased region" description="Low complexity" evidence="1">
    <location>
        <begin position="40"/>
        <end position="52"/>
    </location>
</feature>
<gene>
    <name evidence="2" type="ORF">NDU88_007695</name>
</gene>
<feature type="region of interest" description="Disordered" evidence="1">
    <location>
        <begin position="33"/>
        <end position="109"/>
    </location>
</feature>
<dbReference type="Proteomes" id="UP001066276">
    <property type="component" value="Chromosome 5"/>
</dbReference>
<keyword evidence="3" id="KW-1185">Reference proteome</keyword>
<sequence length="109" mass="10927">MRPGACFRALRAPVHVADTSLPAVQRPLAPRAASTAGILSAGSGPGSVAPSSARRRLTPGRVSSARHSFRRRVTSPAACRHPQRASATSGVSGALGGADPPLAGRASAL</sequence>
<proteinExistence type="predicted"/>
<evidence type="ECO:0000313" key="3">
    <source>
        <dbReference type="Proteomes" id="UP001066276"/>
    </source>
</evidence>
<accession>A0AAV7RQ66</accession>